<dbReference type="AlphaFoldDB" id="A0A2K3NBG0"/>
<evidence type="ECO:0000313" key="1">
    <source>
        <dbReference type="EMBL" id="PNY00377.1"/>
    </source>
</evidence>
<gene>
    <name evidence="1" type="ORF">L195_g023657</name>
</gene>
<reference evidence="1 2" key="2">
    <citation type="journal article" date="2017" name="Front. Plant Sci.">
        <title>Gene Classification and Mining of Molecular Markers Useful in Red Clover (Trifolium pratense) Breeding.</title>
        <authorList>
            <person name="Istvanek J."/>
            <person name="Dluhosova J."/>
            <person name="Dluhos P."/>
            <person name="Patkova L."/>
            <person name="Nedelnik J."/>
            <person name="Repkova J."/>
        </authorList>
    </citation>
    <scope>NUCLEOTIDE SEQUENCE [LARGE SCALE GENOMIC DNA]</scope>
    <source>
        <strain evidence="2">cv. Tatra</strain>
        <tissue evidence="1">Young leaves</tissue>
    </source>
</reference>
<organism evidence="1 2">
    <name type="scientific">Trifolium pratense</name>
    <name type="common">Red clover</name>
    <dbReference type="NCBI Taxonomy" id="57577"/>
    <lineage>
        <taxon>Eukaryota</taxon>
        <taxon>Viridiplantae</taxon>
        <taxon>Streptophyta</taxon>
        <taxon>Embryophyta</taxon>
        <taxon>Tracheophyta</taxon>
        <taxon>Spermatophyta</taxon>
        <taxon>Magnoliopsida</taxon>
        <taxon>eudicotyledons</taxon>
        <taxon>Gunneridae</taxon>
        <taxon>Pentapetalae</taxon>
        <taxon>rosids</taxon>
        <taxon>fabids</taxon>
        <taxon>Fabales</taxon>
        <taxon>Fabaceae</taxon>
        <taxon>Papilionoideae</taxon>
        <taxon>50 kb inversion clade</taxon>
        <taxon>NPAAA clade</taxon>
        <taxon>Hologalegina</taxon>
        <taxon>IRL clade</taxon>
        <taxon>Trifolieae</taxon>
        <taxon>Trifolium</taxon>
    </lineage>
</organism>
<protein>
    <submittedName>
        <fullName evidence="1">Uncharacterized protein</fullName>
    </submittedName>
</protein>
<accession>A0A2K3NBG0</accession>
<dbReference type="EMBL" id="ASHM01018857">
    <property type="protein sequence ID" value="PNY00377.1"/>
    <property type="molecule type" value="Genomic_DNA"/>
</dbReference>
<reference evidence="1 2" key="1">
    <citation type="journal article" date="2014" name="Am. J. Bot.">
        <title>Genome assembly and annotation for red clover (Trifolium pratense; Fabaceae).</title>
        <authorList>
            <person name="Istvanek J."/>
            <person name="Jaros M."/>
            <person name="Krenek A."/>
            <person name="Repkova J."/>
        </authorList>
    </citation>
    <scope>NUCLEOTIDE SEQUENCE [LARGE SCALE GENOMIC DNA]</scope>
    <source>
        <strain evidence="2">cv. Tatra</strain>
        <tissue evidence="1">Young leaves</tissue>
    </source>
</reference>
<proteinExistence type="predicted"/>
<name>A0A2K3NBG0_TRIPR</name>
<dbReference type="Proteomes" id="UP000236291">
    <property type="component" value="Unassembled WGS sequence"/>
</dbReference>
<evidence type="ECO:0000313" key="2">
    <source>
        <dbReference type="Proteomes" id="UP000236291"/>
    </source>
</evidence>
<comment type="caution">
    <text evidence="1">The sequence shown here is derived from an EMBL/GenBank/DDBJ whole genome shotgun (WGS) entry which is preliminary data.</text>
</comment>
<sequence>MVLVDCGGGRYPCKLTFGVDPDGKVTCKVSDGWVDLCIVQGVSLDDNVTFRVPEPSYNYVIYELKFKYQYAP</sequence>